<feature type="transmembrane region" description="Helical" evidence="9">
    <location>
        <begin position="488"/>
        <end position="507"/>
    </location>
</feature>
<feature type="transmembrane region" description="Helical" evidence="9">
    <location>
        <begin position="447"/>
        <end position="468"/>
    </location>
</feature>
<dbReference type="PANTHER" id="PTHR31806:SF1">
    <property type="entry name" value="PURINE-CYTOSINE PERMEASE FCY2-RELATED"/>
    <property type="match status" value="1"/>
</dbReference>
<feature type="transmembrane region" description="Helical" evidence="9">
    <location>
        <begin position="209"/>
        <end position="226"/>
    </location>
</feature>
<dbReference type="GO" id="GO:0000329">
    <property type="term" value="C:fungal-type vacuole membrane"/>
    <property type="evidence" value="ECO:0007669"/>
    <property type="project" value="TreeGrafter"/>
</dbReference>
<dbReference type="PANTHER" id="PTHR31806">
    <property type="entry name" value="PURINE-CYTOSINE PERMEASE FCY2-RELATED"/>
    <property type="match status" value="1"/>
</dbReference>
<dbReference type="Proteomes" id="UP000189580">
    <property type="component" value="Chromosome b"/>
</dbReference>
<dbReference type="InterPro" id="IPR026030">
    <property type="entry name" value="Pur-cyt_permease_Fcy2/21/22"/>
</dbReference>
<keyword evidence="11" id="KW-1185">Reference proteome</keyword>
<dbReference type="EMBL" id="CP014503">
    <property type="protein sequence ID" value="ANB15911.1"/>
    <property type="molecule type" value="Genomic_DNA"/>
</dbReference>
<evidence type="ECO:0000256" key="6">
    <source>
        <dbReference type="ARBA" id="ARBA00022989"/>
    </source>
</evidence>
<feature type="transmembrane region" description="Helical" evidence="9">
    <location>
        <begin position="408"/>
        <end position="427"/>
    </location>
</feature>
<evidence type="ECO:0000313" key="11">
    <source>
        <dbReference type="Proteomes" id="UP000189580"/>
    </source>
</evidence>
<keyword evidence="3 8" id="KW-0813">Transport</keyword>
<dbReference type="PIRSF" id="PIRSF002744">
    <property type="entry name" value="Pur-cyt_permease"/>
    <property type="match status" value="1"/>
</dbReference>
<feature type="transmembrane region" description="Helical" evidence="9">
    <location>
        <begin position="104"/>
        <end position="124"/>
    </location>
</feature>
<keyword evidence="7 8" id="KW-0472">Membrane</keyword>
<dbReference type="GO" id="GO:0015856">
    <property type="term" value="P:cytosine transport"/>
    <property type="evidence" value="ECO:0007669"/>
    <property type="project" value="UniProtKB-ARBA"/>
</dbReference>
<evidence type="ECO:0000256" key="8">
    <source>
        <dbReference type="PIRNR" id="PIRNR002744"/>
    </source>
</evidence>
<feature type="transmembrane region" description="Helical" evidence="9">
    <location>
        <begin position="334"/>
        <end position="355"/>
    </location>
</feature>
<evidence type="ECO:0000256" key="9">
    <source>
        <dbReference type="SAM" id="Phobius"/>
    </source>
</evidence>
<organism evidence="10 11">
    <name type="scientific">Sugiyamaella lignohabitans</name>
    <dbReference type="NCBI Taxonomy" id="796027"/>
    <lineage>
        <taxon>Eukaryota</taxon>
        <taxon>Fungi</taxon>
        <taxon>Dikarya</taxon>
        <taxon>Ascomycota</taxon>
        <taxon>Saccharomycotina</taxon>
        <taxon>Dipodascomycetes</taxon>
        <taxon>Dipodascales</taxon>
        <taxon>Trichomonascaceae</taxon>
        <taxon>Sugiyamaella</taxon>
    </lineage>
</organism>
<evidence type="ECO:0000256" key="3">
    <source>
        <dbReference type="ARBA" id="ARBA00022448"/>
    </source>
</evidence>
<dbReference type="Gene3D" id="1.10.4160.10">
    <property type="entry name" value="Hydantoin permease"/>
    <property type="match status" value="1"/>
</dbReference>
<name>A0A167FZN6_9ASCO</name>
<keyword evidence="6 9" id="KW-1133">Transmembrane helix</keyword>
<comment type="subcellular location">
    <subcellularLocation>
        <location evidence="1">Membrane</location>
        <topology evidence="1">Multi-pass membrane protein</topology>
    </subcellularLocation>
</comment>
<evidence type="ECO:0000313" key="10">
    <source>
        <dbReference type="EMBL" id="ANB15911.1"/>
    </source>
</evidence>
<sequence>MSSLDIERDTKNPRVFDSEDYDDYSKQEFTEKSRPVQLSRLDEFAATYLKAEVRGIEQVPESERNDTSYINAGTFFTGVNMVVATFSTGILGITAFGLTFWDSVLTIIFFTLLGTLPVAFFSTFGPKLGLRQMVLSRFWFGYQGVRIIALINFFSTMCWSAINTMVAAQLLHSVGSHPIPPWAACLVLSLGSFLVSLMGYHFIHTFEKYTWIPNFIIFIIAAVRMAKSGAFTTGTMGVGASEAADILSFGGTVFGFCAGWVPVAADYCVYKPKNASRLKIFIYVFIGLAFPCIFVEIIGAACATGILTSQNFADHYNNNSVGGLLYAVLVENSLHGFGSFCQVLLALSTIANNVPSMYSIGFSAQTMWGGFRKVPRIVWSIISCTVGLALAIPAYYKFGQVFENFMNLISYWIALYIAISLSEHLFYRKSISNYEPSDYSDRSKLPVGFAAIFGLCCGAVGAAMGMSQVYYVGKIAIKIGEPPYGGDVGLELTFAFSFIGFNAVRWLELKYLRR</sequence>
<feature type="transmembrane region" description="Helical" evidence="9">
    <location>
        <begin position="74"/>
        <end position="98"/>
    </location>
</feature>
<feature type="transmembrane region" description="Helical" evidence="9">
    <location>
        <begin position="179"/>
        <end position="202"/>
    </location>
</feature>
<proteinExistence type="inferred from homology"/>
<dbReference type="FunFam" id="1.10.4160.10:FF:000002">
    <property type="entry name" value="Purine-cytosine permease fcyB"/>
    <property type="match status" value="1"/>
</dbReference>
<evidence type="ECO:0000256" key="4">
    <source>
        <dbReference type="ARBA" id="ARBA00022553"/>
    </source>
</evidence>
<keyword evidence="5 9" id="KW-0812">Transmembrane</keyword>
<reference evidence="10 11" key="1">
    <citation type="submission" date="2016-02" db="EMBL/GenBank/DDBJ databases">
        <title>Complete genome sequence and transcriptome regulation of the pentose utilising yeast Sugiyamaella lignohabitans.</title>
        <authorList>
            <person name="Bellasio M."/>
            <person name="Peymann A."/>
            <person name="Valli M."/>
            <person name="Sipitzky M."/>
            <person name="Graf A."/>
            <person name="Sauer M."/>
            <person name="Marx H."/>
            <person name="Mattanovich D."/>
        </authorList>
    </citation>
    <scope>NUCLEOTIDE SEQUENCE [LARGE SCALE GENOMIC DNA]</scope>
    <source>
        <strain evidence="10 11">CBS 10342</strain>
    </source>
</reference>
<dbReference type="AlphaFoldDB" id="A0A167FZN6"/>
<feature type="transmembrane region" description="Helical" evidence="9">
    <location>
        <begin position="246"/>
        <end position="269"/>
    </location>
</feature>
<accession>A0A167FZN6</accession>
<evidence type="ECO:0000256" key="1">
    <source>
        <dbReference type="ARBA" id="ARBA00004141"/>
    </source>
</evidence>
<gene>
    <name evidence="10" type="primary">FCY2</name>
    <name evidence="10" type="ORF">AWJ20_3555</name>
</gene>
<dbReference type="Pfam" id="PF02133">
    <property type="entry name" value="Transp_cyt_pur"/>
    <property type="match status" value="1"/>
</dbReference>
<feature type="transmembrane region" description="Helical" evidence="9">
    <location>
        <begin position="281"/>
        <end position="307"/>
    </location>
</feature>
<evidence type="ECO:0000256" key="7">
    <source>
        <dbReference type="ARBA" id="ARBA00023136"/>
    </source>
</evidence>
<protein>
    <submittedName>
        <fullName evidence="10">Fcy2p</fullName>
    </submittedName>
</protein>
<dbReference type="KEGG" id="slb:AWJ20_3555"/>
<evidence type="ECO:0000256" key="5">
    <source>
        <dbReference type="ARBA" id="ARBA00022692"/>
    </source>
</evidence>
<dbReference type="RefSeq" id="XP_018738388.1">
    <property type="nucleotide sequence ID" value="XM_018880582.1"/>
</dbReference>
<comment type="similarity">
    <text evidence="2 8">Belongs to the purine-cytosine permease (2.A.39) family.</text>
</comment>
<feature type="transmembrane region" description="Helical" evidence="9">
    <location>
        <begin position="376"/>
        <end position="396"/>
    </location>
</feature>
<dbReference type="OrthoDB" id="2116389at2759"/>
<dbReference type="GO" id="GO:0015205">
    <property type="term" value="F:nucleobase transmembrane transporter activity"/>
    <property type="evidence" value="ECO:0007669"/>
    <property type="project" value="TreeGrafter"/>
</dbReference>
<keyword evidence="4" id="KW-0597">Phosphoprotein</keyword>
<feature type="transmembrane region" description="Helical" evidence="9">
    <location>
        <begin position="145"/>
        <end position="167"/>
    </location>
</feature>
<evidence type="ECO:0000256" key="2">
    <source>
        <dbReference type="ARBA" id="ARBA00008974"/>
    </source>
</evidence>
<dbReference type="InterPro" id="IPR001248">
    <property type="entry name" value="Pur-cyt_permease"/>
</dbReference>
<dbReference type="GeneID" id="30035590"/>
<dbReference type="GO" id="GO:0005886">
    <property type="term" value="C:plasma membrane"/>
    <property type="evidence" value="ECO:0007669"/>
    <property type="project" value="TreeGrafter"/>
</dbReference>